<keyword evidence="4" id="KW-0133">Cell shape</keyword>
<sequence>MASANITLNARKNCPRAPHQGCWGSTAFGFLKFGSHTVPVTASGNRSYNMDVTLKASDCYLNKRSTEFNVDMPYAVGPIEWKTGVYVHQYPMMCSAGCIHLNPGDARAFHDWVKQNAPVRLIVKSTF</sequence>
<keyword evidence="5" id="KW-0573">Peptidoglycan synthesis</keyword>
<keyword evidence="3" id="KW-0808">Transferase</keyword>
<dbReference type="Pfam" id="PF03734">
    <property type="entry name" value="YkuD"/>
    <property type="match status" value="1"/>
</dbReference>
<evidence type="ECO:0000256" key="2">
    <source>
        <dbReference type="ARBA" id="ARBA00005992"/>
    </source>
</evidence>
<dbReference type="AlphaFoldDB" id="A0A518C826"/>
<dbReference type="EMBL" id="CP036289">
    <property type="protein sequence ID" value="QDU75378.1"/>
    <property type="molecule type" value="Genomic_DNA"/>
</dbReference>
<keyword evidence="6" id="KW-0961">Cell wall biogenesis/degradation</keyword>
<dbReference type="InterPro" id="IPR038063">
    <property type="entry name" value="Transpep_catalytic_dom"/>
</dbReference>
<dbReference type="UniPathway" id="UPA00219"/>
<comment type="pathway">
    <text evidence="1">Cell wall biogenesis; peptidoglycan biosynthesis.</text>
</comment>
<dbReference type="SUPFAM" id="SSF141523">
    <property type="entry name" value="L,D-transpeptidase catalytic domain-like"/>
    <property type="match status" value="1"/>
</dbReference>
<evidence type="ECO:0000313" key="8">
    <source>
        <dbReference type="EMBL" id="QDU75378.1"/>
    </source>
</evidence>
<keyword evidence="9" id="KW-1185">Reference proteome</keyword>
<dbReference type="InterPro" id="IPR005490">
    <property type="entry name" value="LD_TPept_cat_dom"/>
</dbReference>
<evidence type="ECO:0000256" key="4">
    <source>
        <dbReference type="ARBA" id="ARBA00022960"/>
    </source>
</evidence>
<dbReference type="GO" id="GO:0009252">
    <property type="term" value="P:peptidoglycan biosynthetic process"/>
    <property type="evidence" value="ECO:0007669"/>
    <property type="project" value="UniProtKB-UniPathway"/>
</dbReference>
<name>A0A518C826_9BACT</name>
<accession>A0A518C826</accession>
<dbReference type="GO" id="GO:0071555">
    <property type="term" value="P:cell wall organization"/>
    <property type="evidence" value="ECO:0007669"/>
    <property type="project" value="UniProtKB-KW"/>
</dbReference>
<feature type="domain" description="L,D-TPase catalytic" evidence="7">
    <location>
        <begin position="82"/>
        <end position="120"/>
    </location>
</feature>
<dbReference type="Proteomes" id="UP000318626">
    <property type="component" value="Chromosome"/>
</dbReference>
<organism evidence="8 9">
    <name type="scientific">Bremerella volcania</name>
    <dbReference type="NCBI Taxonomy" id="2527984"/>
    <lineage>
        <taxon>Bacteria</taxon>
        <taxon>Pseudomonadati</taxon>
        <taxon>Planctomycetota</taxon>
        <taxon>Planctomycetia</taxon>
        <taxon>Pirellulales</taxon>
        <taxon>Pirellulaceae</taxon>
        <taxon>Bremerella</taxon>
    </lineage>
</organism>
<evidence type="ECO:0000256" key="5">
    <source>
        <dbReference type="ARBA" id="ARBA00022984"/>
    </source>
</evidence>
<dbReference type="Gene3D" id="2.40.440.10">
    <property type="entry name" value="L,D-transpeptidase catalytic domain-like"/>
    <property type="match status" value="1"/>
</dbReference>
<dbReference type="CDD" id="cd16913">
    <property type="entry name" value="YkuD_like"/>
    <property type="match status" value="1"/>
</dbReference>
<gene>
    <name evidence="8" type="ORF">Pan97_24080</name>
</gene>
<evidence type="ECO:0000313" key="9">
    <source>
        <dbReference type="Proteomes" id="UP000318626"/>
    </source>
</evidence>
<protein>
    <recommendedName>
        <fullName evidence="7">L,D-TPase catalytic domain-containing protein</fullName>
    </recommendedName>
</protein>
<evidence type="ECO:0000256" key="6">
    <source>
        <dbReference type="ARBA" id="ARBA00023316"/>
    </source>
</evidence>
<comment type="similarity">
    <text evidence="2">Belongs to the YkuD family.</text>
</comment>
<evidence type="ECO:0000256" key="3">
    <source>
        <dbReference type="ARBA" id="ARBA00022679"/>
    </source>
</evidence>
<reference evidence="9" key="1">
    <citation type="submission" date="2019-02" db="EMBL/GenBank/DDBJ databases">
        <title>Deep-cultivation of Planctomycetes and their phenomic and genomic characterization uncovers novel biology.</title>
        <authorList>
            <person name="Wiegand S."/>
            <person name="Jogler M."/>
            <person name="Boedeker C."/>
            <person name="Pinto D."/>
            <person name="Vollmers J."/>
            <person name="Rivas-Marin E."/>
            <person name="Kohn T."/>
            <person name="Peeters S.H."/>
            <person name="Heuer A."/>
            <person name="Rast P."/>
            <person name="Oberbeckmann S."/>
            <person name="Bunk B."/>
            <person name="Jeske O."/>
            <person name="Meyerdierks A."/>
            <person name="Storesund J.E."/>
            <person name="Kallscheuer N."/>
            <person name="Luecker S."/>
            <person name="Lage O.M."/>
            <person name="Pohl T."/>
            <person name="Merkel B.J."/>
            <person name="Hornburger P."/>
            <person name="Mueller R.-W."/>
            <person name="Bruemmer F."/>
            <person name="Labrenz M."/>
            <person name="Spormann A.M."/>
            <person name="Op den Camp H."/>
            <person name="Overmann J."/>
            <person name="Amann R."/>
            <person name="Jetten M.S.M."/>
            <person name="Mascher T."/>
            <person name="Medema M.H."/>
            <person name="Devos D.P."/>
            <person name="Kaster A.-K."/>
            <person name="Ovreas L."/>
            <person name="Rohde M."/>
            <person name="Galperin M.Y."/>
            <person name="Jogler C."/>
        </authorList>
    </citation>
    <scope>NUCLEOTIDE SEQUENCE [LARGE SCALE GENOMIC DNA]</scope>
    <source>
        <strain evidence="9">Pan97</strain>
    </source>
</reference>
<dbReference type="KEGG" id="bvo:Pan97_24080"/>
<evidence type="ECO:0000259" key="7">
    <source>
        <dbReference type="Pfam" id="PF03734"/>
    </source>
</evidence>
<proteinExistence type="inferred from homology"/>
<evidence type="ECO:0000256" key="1">
    <source>
        <dbReference type="ARBA" id="ARBA00004752"/>
    </source>
</evidence>
<dbReference type="GO" id="GO:0008360">
    <property type="term" value="P:regulation of cell shape"/>
    <property type="evidence" value="ECO:0007669"/>
    <property type="project" value="UniProtKB-KW"/>
</dbReference>
<dbReference type="GO" id="GO:0004180">
    <property type="term" value="F:carboxypeptidase activity"/>
    <property type="evidence" value="ECO:0007669"/>
    <property type="project" value="UniProtKB-ARBA"/>
</dbReference>
<dbReference type="GO" id="GO:0016740">
    <property type="term" value="F:transferase activity"/>
    <property type="evidence" value="ECO:0007669"/>
    <property type="project" value="UniProtKB-KW"/>
</dbReference>